<name>A0A291RG22_9NOCA</name>
<reference evidence="1 2" key="1">
    <citation type="submission" date="2017-10" db="EMBL/GenBank/DDBJ databases">
        <title>Comparative genomics between pathogenic Norcardia.</title>
        <authorList>
            <person name="Zeng L."/>
        </authorList>
    </citation>
    <scope>NUCLEOTIDE SEQUENCE [LARGE SCALE GENOMIC DNA]</scope>
    <source>
        <strain evidence="1 2">NC_YFY_NT001</strain>
    </source>
</reference>
<dbReference type="KEGG" id="ntp:CRH09_08615"/>
<organism evidence="1 2">
    <name type="scientific">Nocardia terpenica</name>
    <dbReference type="NCBI Taxonomy" id="455432"/>
    <lineage>
        <taxon>Bacteria</taxon>
        <taxon>Bacillati</taxon>
        <taxon>Actinomycetota</taxon>
        <taxon>Actinomycetes</taxon>
        <taxon>Mycobacteriales</taxon>
        <taxon>Nocardiaceae</taxon>
        <taxon>Nocardia</taxon>
    </lineage>
</organism>
<proteinExistence type="predicted"/>
<gene>
    <name evidence="1" type="ORF">CRH09_08615</name>
</gene>
<accession>A0A291RG22</accession>
<protein>
    <submittedName>
        <fullName evidence="1">Uncharacterized protein</fullName>
    </submittedName>
</protein>
<sequence length="70" mass="7533">MVVVRILPCLRTVAATASGRTGPGVEIRVEIFALRPRVEAVDVHPGADVAHPPARIAFDATYRATREKPS</sequence>
<dbReference type="Proteomes" id="UP000221961">
    <property type="component" value="Chromosome"/>
</dbReference>
<evidence type="ECO:0000313" key="2">
    <source>
        <dbReference type="Proteomes" id="UP000221961"/>
    </source>
</evidence>
<dbReference type="AlphaFoldDB" id="A0A291RG22"/>
<dbReference type="EMBL" id="CP023778">
    <property type="protein sequence ID" value="ATL66250.1"/>
    <property type="molecule type" value="Genomic_DNA"/>
</dbReference>
<evidence type="ECO:0000313" key="1">
    <source>
        <dbReference type="EMBL" id="ATL66250.1"/>
    </source>
</evidence>